<feature type="transmembrane region" description="Helical" evidence="7">
    <location>
        <begin position="190"/>
        <end position="210"/>
    </location>
</feature>
<dbReference type="PANTHER" id="PTHR31585:SF0">
    <property type="entry name" value="FOLATE-BIOPTERIN TRANSPORTER 1, CHLOROPLASTIC"/>
    <property type="match status" value="1"/>
</dbReference>
<keyword evidence="3" id="KW-0813">Transport</keyword>
<evidence type="ECO:0000256" key="6">
    <source>
        <dbReference type="ARBA" id="ARBA00023136"/>
    </source>
</evidence>
<keyword evidence="9" id="KW-1185">Reference proteome</keyword>
<feature type="transmembrane region" description="Helical" evidence="7">
    <location>
        <begin position="29"/>
        <end position="53"/>
    </location>
</feature>
<evidence type="ECO:0000313" key="9">
    <source>
        <dbReference type="Proteomes" id="UP000239001"/>
    </source>
</evidence>
<gene>
    <name evidence="8" type="ORF">C7H19_15795</name>
</gene>
<feature type="transmembrane region" description="Helical" evidence="7">
    <location>
        <begin position="123"/>
        <end position="141"/>
    </location>
</feature>
<comment type="subcellular location">
    <subcellularLocation>
        <location evidence="1">Membrane</location>
        <topology evidence="1">Multi-pass membrane protein</topology>
    </subcellularLocation>
</comment>
<dbReference type="RefSeq" id="WP_106457887.1">
    <property type="nucleotide sequence ID" value="NZ_PXOH01000018.1"/>
</dbReference>
<dbReference type="InterPro" id="IPR004324">
    <property type="entry name" value="FBT"/>
</dbReference>
<protein>
    <submittedName>
        <fullName evidence="8">Folate/biopterin family MFS transporter</fullName>
    </submittedName>
</protein>
<keyword evidence="5 7" id="KW-1133">Transmembrane helix</keyword>
<evidence type="ECO:0000313" key="8">
    <source>
        <dbReference type="EMBL" id="PSF35699.1"/>
    </source>
</evidence>
<evidence type="ECO:0000256" key="5">
    <source>
        <dbReference type="ARBA" id="ARBA00022989"/>
    </source>
</evidence>
<dbReference type="Gene3D" id="1.20.1250.20">
    <property type="entry name" value="MFS general substrate transporter like domains"/>
    <property type="match status" value="1"/>
</dbReference>
<dbReference type="Pfam" id="PF03092">
    <property type="entry name" value="BT1"/>
    <property type="match status" value="1"/>
</dbReference>
<comment type="caution">
    <text evidence="8">The sequence shown here is derived from an EMBL/GenBank/DDBJ whole genome shotgun (WGS) entry which is preliminary data.</text>
</comment>
<name>A0A2T1LVQ3_9CHRO</name>
<feature type="transmembrane region" description="Helical" evidence="7">
    <location>
        <begin position="162"/>
        <end position="184"/>
    </location>
</feature>
<dbReference type="GO" id="GO:0016020">
    <property type="term" value="C:membrane"/>
    <property type="evidence" value="ECO:0007669"/>
    <property type="project" value="UniProtKB-SubCell"/>
</dbReference>
<reference evidence="8 9" key="1">
    <citation type="submission" date="2018-03" db="EMBL/GenBank/DDBJ databases">
        <title>The ancient ancestry and fast evolution of plastids.</title>
        <authorList>
            <person name="Moore K.R."/>
            <person name="Magnabosco C."/>
            <person name="Momper L."/>
            <person name="Gold D.A."/>
            <person name="Bosak T."/>
            <person name="Fournier G.P."/>
        </authorList>
    </citation>
    <scope>NUCLEOTIDE SEQUENCE [LARGE SCALE GENOMIC DNA]</scope>
    <source>
        <strain evidence="8 9">CCALA 016</strain>
    </source>
</reference>
<feature type="transmembrane region" description="Helical" evidence="7">
    <location>
        <begin position="280"/>
        <end position="299"/>
    </location>
</feature>
<dbReference type="AlphaFoldDB" id="A0A2T1LVQ3"/>
<dbReference type="SUPFAM" id="SSF103473">
    <property type="entry name" value="MFS general substrate transporter"/>
    <property type="match status" value="1"/>
</dbReference>
<proteinExistence type="inferred from homology"/>
<dbReference type="NCBIfam" id="TIGR00788">
    <property type="entry name" value="fbt"/>
    <property type="match status" value="1"/>
</dbReference>
<dbReference type="Proteomes" id="UP000239001">
    <property type="component" value="Unassembled WGS sequence"/>
</dbReference>
<evidence type="ECO:0000256" key="4">
    <source>
        <dbReference type="ARBA" id="ARBA00022692"/>
    </source>
</evidence>
<feature type="transmembrane region" description="Helical" evidence="7">
    <location>
        <begin position="98"/>
        <end position="117"/>
    </location>
</feature>
<dbReference type="CDD" id="cd17484">
    <property type="entry name" value="MFS_FBT"/>
    <property type="match status" value="1"/>
</dbReference>
<keyword evidence="6 7" id="KW-0472">Membrane</keyword>
<feature type="transmembrane region" description="Helical" evidence="7">
    <location>
        <begin position="350"/>
        <end position="370"/>
    </location>
</feature>
<reference evidence="8 9" key="2">
    <citation type="submission" date="2018-03" db="EMBL/GenBank/DDBJ databases">
        <authorList>
            <person name="Keele B.F."/>
        </authorList>
    </citation>
    <scope>NUCLEOTIDE SEQUENCE [LARGE SCALE GENOMIC DNA]</scope>
    <source>
        <strain evidence="8 9">CCALA 016</strain>
    </source>
</reference>
<comment type="similarity">
    <text evidence="2">Belongs to the major facilitator superfamily. Folate-biopterin transporter (TC 2.A.71) family.</text>
</comment>
<dbReference type="OrthoDB" id="8191993at2"/>
<feature type="transmembrane region" description="Helical" evidence="7">
    <location>
        <begin position="311"/>
        <end position="330"/>
    </location>
</feature>
<accession>A0A2T1LVQ3</accession>
<dbReference type="PANTHER" id="PTHR31585">
    <property type="entry name" value="FOLATE-BIOPTERIN TRANSPORTER 1, CHLOROPLASTIC"/>
    <property type="match status" value="1"/>
</dbReference>
<dbReference type="EMBL" id="PXOH01000018">
    <property type="protein sequence ID" value="PSF35699.1"/>
    <property type="molecule type" value="Genomic_DNA"/>
</dbReference>
<keyword evidence="4 7" id="KW-0812">Transmembrane</keyword>
<feature type="transmembrane region" description="Helical" evidence="7">
    <location>
        <begin position="59"/>
        <end position="77"/>
    </location>
</feature>
<organism evidence="8 9">
    <name type="scientific">Aphanothece hegewaldii CCALA 016</name>
    <dbReference type="NCBI Taxonomy" id="2107694"/>
    <lineage>
        <taxon>Bacteria</taxon>
        <taxon>Bacillati</taxon>
        <taxon>Cyanobacteriota</taxon>
        <taxon>Cyanophyceae</taxon>
        <taxon>Oscillatoriophycideae</taxon>
        <taxon>Chroococcales</taxon>
        <taxon>Aphanothecaceae</taxon>
        <taxon>Aphanothece</taxon>
    </lineage>
</organism>
<feature type="transmembrane region" description="Helical" evidence="7">
    <location>
        <begin position="377"/>
        <end position="395"/>
    </location>
</feature>
<evidence type="ECO:0000256" key="1">
    <source>
        <dbReference type="ARBA" id="ARBA00004141"/>
    </source>
</evidence>
<feature type="transmembrane region" description="Helical" evidence="7">
    <location>
        <begin position="415"/>
        <end position="436"/>
    </location>
</feature>
<feature type="transmembrane region" description="Helical" evidence="7">
    <location>
        <begin position="246"/>
        <end position="268"/>
    </location>
</feature>
<evidence type="ECO:0000256" key="7">
    <source>
        <dbReference type="SAM" id="Phobius"/>
    </source>
</evidence>
<dbReference type="InterPro" id="IPR039309">
    <property type="entry name" value="BT1"/>
</dbReference>
<evidence type="ECO:0000256" key="2">
    <source>
        <dbReference type="ARBA" id="ARBA00007015"/>
    </source>
</evidence>
<dbReference type="InterPro" id="IPR036259">
    <property type="entry name" value="MFS_trans_sf"/>
</dbReference>
<sequence length="490" mass="53444">MALSAIGTAQIKQAIKKDFLFGNKPTPELTAILGVYFVQGILGLARLAVSFFLKDELGLSPAQMGALVGVAAIPWVIKPVFGFLSDGFPIFGYRRRSYLILSGILGSTAWIALATIVHNTLQATAAILISSLSVAVSDVIVDSIVVERARKESLGQAGSLQSLTWGVSALGGLITAYLSGLLLAHFTTRTVFAITAIFPLVVCGLAWLIVETKITSRTTDETESSDKITINQQIRQLWRAITQKSILLPMIFIFLWQATPSADSAFFFFTTNELGFEPEFLGRVRLVTSFASLIGIWVYQRFLKTISFRLILGWSTVISAILGMTTLLLVTHTNRSLGIDDHWFSLGDSLILTVMGQIAFLPVLVLSARLCPPGIEASLFALLMSTWNLSGLLSQELGALLTHWLGVTETNFDRLWLLVIITNVSTLLPLPLIGWLPAGDPQQLENSQKASLPPTELIEHHVTGSMMETPFIPELVPGFIGEKSEQSRQS</sequence>
<evidence type="ECO:0000256" key="3">
    <source>
        <dbReference type="ARBA" id="ARBA00022448"/>
    </source>
</evidence>